<dbReference type="InterPro" id="IPR036572">
    <property type="entry name" value="Doublecortin_dom_sf"/>
</dbReference>
<dbReference type="Gene3D" id="2.130.10.10">
    <property type="entry name" value="YVTN repeat-like/Quinoprotein amine dehydrogenase"/>
    <property type="match status" value="2"/>
</dbReference>
<dbReference type="InterPro" id="IPR011047">
    <property type="entry name" value="Quinoprotein_ADH-like_sf"/>
</dbReference>
<dbReference type="GO" id="GO:0008017">
    <property type="term" value="F:microtubule binding"/>
    <property type="evidence" value="ECO:0007669"/>
    <property type="project" value="TreeGrafter"/>
</dbReference>
<protein>
    <recommendedName>
        <fullName evidence="5">Doublecortin domain-containing protein</fullName>
    </recommendedName>
</protein>
<dbReference type="PROSITE" id="PS50082">
    <property type="entry name" value="WD_REPEATS_2"/>
    <property type="match status" value="1"/>
</dbReference>
<feature type="compositionally biased region" description="Pro residues" evidence="4">
    <location>
        <begin position="343"/>
        <end position="358"/>
    </location>
</feature>
<dbReference type="Pfam" id="PF03607">
    <property type="entry name" value="DCX"/>
    <property type="match status" value="1"/>
</dbReference>
<feature type="compositionally biased region" description="Acidic residues" evidence="4">
    <location>
        <begin position="405"/>
        <end position="418"/>
    </location>
</feature>
<keyword evidence="1 3" id="KW-0853">WD repeat</keyword>
<dbReference type="PROSITE" id="PS50309">
    <property type="entry name" value="DC"/>
    <property type="match status" value="1"/>
</dbReference>
<evidence type="ECO:0000313" key="6">
    <source>
        <dbReference type="EMBL" id="PAA52766.1"/>
    </source>
</evidence>
<dbReference type="PANTHER" id="PTHR13720">
    <property type="entry name" value="WD-40 REPEAT PROTEIN"/>
    <property type="match status" value="1"/>
</dbReference>
<dbReference type="SMART" id="SM00320">
    <property type="entry name" value="WD40"/>
    <property type="match status" value="8"/>
</dbReference>
<feature type="region of interest" description="Disordered" evidence="4">
    <location>
        <begin position="386"/>
        <end position="419"/>
    </location>
</feature>
<dbReference type="OrthoDB" id="47802at2759"/>
<dbReference type="EMBL" id="NIVC01003187">
    <property type="protein sequence ID" value="PAA52766.1"/>
    <property type="molecule type" value="Genomic_DNA"/>
</dbReference>
<feature type="compositionally biased region" description="Low complexity" evidence="4">
    <location>
        <begin position="1"/>
        <end position="21"/>
    </location>
</feature>
<feature type="compositionally biased region" description="Low complexity" evidence="4">
    <location>
        <begin position="329"/>
        <end position="342"/>
    </location>
</feature>
<dbReference type="GO" id="GO:0072686">
    <property type="term" value="C:mitotic spindle"/>
    <property type="evidence" value="ECO:0007669"/>
    <property type="project" value="TreeGrafter"/>
</dbReference>
<dbReference type="SUPFAM" id="SSF50998">
    <property type="entry name" value="Quinoprotein alcohol dehydrogenase-like"/>
    <property type="match status" value="1"/>
</dbReference>
<dbReference type="InterPro" id="IPR050630">
    <property type="entry name" value="WD_repeat_EMAP"/>
</dbReference>
<dbReference type="Pfam" id="PF23409">
    <property type="entry name" value="Beta-prop_EML"/>
    <property type="match status" value="1"/>
</dbReference>
<comment type="caution">
    <text evidence="6">The sequence shown here is derived from an EMBL/GenBank/DDBJ whole genome shotgun (WGS) entry which is preliminary data.</text>
</comment>
<dbReference type="GO" id="GO:0000226">
    <property type="term" value="P:microtubule cytoskeleton organization"/>
    <property type="evidence" value="ECO:0007669"/>
    <property type="project" value="TreeGrafter"/>
</dbReference>
<feature type="region of interest" description="Disordered" evidence="4">
    <location>
        <begin position="157"/>
        <end position="191"/>
    </location>
</feature>
<evidence type="ECO:0000256" key="1">
    <source>
        <dbReference type="ARBA" id="ARBA00022574"/>
    </source>
</evidence>
<proteinExistence type="predicted"/>
<accession>A0A267DU91</accession>
<evidence type="ECO:0000256" key="3">
    <source>
        <dbReference type="PROSITE-ProRule" id="PRU00221"/>
    </source>
</evidence>
<dbReference type="Pfam" id="PF23414">
    <property type="entry name" value="Beta-prop_EML_2"/>
    <property type="match status" value="1"/>
</dbReference>
<dbReference type="PROSITE" id="PS50294">
    <property type="entry name" value="WD_REPEATS_REGION"/>
    <property type="match status" value="1"/>
</dbReference>
<dbReference type="InterPro" id="IPR055439">
    <property type="entry name" value="Beta-prop_EML_1st"/>
</dbReference>
<keyword evidence="7" id="KW-1185">Reference proteome</keyword>
<dbReference type="Proteomes" id="UP000215902">
    <property type="component" value="Unassembled WGS sequence"/>
</dbReference>
<keyword evidence="2" id="KW-0677">Repeat</keyword>
<dbReference type="GO" id="GO:0035556">
    <property type="term" value="P:intracellular signal transduction"/>
    <property type="evidence" value="ECO:0007669"/>
    <property type="project" value="InterPro"/>
</dbReference>
<dbReference type="InterPro" id="IPR003533">
    <property type="entry name" value="Doublecortin_dom"/>
</dbReference>
<dbReference type="InterPro" id="IPR055442">
    <property type="entry name" value="Beta-prop_EML-like_2nd"/>
</dbReference>
<evidence type="ECO:0000256" key="4">
    <source>
        <dbReference type="SAM" id="MobiDB-lite"/>
    </source>
</evidence>
<reference evidence="6 7" key="1">
    <citation type="submission" date="2017-06" db="EMBL/GenBank/DDBJ databases">
        <title>A platform for efficient transgenesis in Macrostomum lignano, a flatworm model organism for stem cell research.</title>
        <authorList>
            <person name="Berezikov E."/>
        </authorList>
    </citation>
    <scope>NUCLEOTIDE SEQUENCE [LARGE SCALE GENOMIC DNA]</scope>
    <source>
        <strain evidence="6">DV1</strain>
        <tissue evidence="6">Whole organism</tissue>
    </source>
</reference>
<organism evidence="6 7">
    <name type="scientific">Macrostomum lignano</name>
    <dbReference type="NCBI Taxonomy" id="282301"/>
    <lineage>
        <taxon>Eukaryota</taxon>
        <taxon>Metazoa</taxon>
        <taxon>Spiralia</taxon>
        <taxon>Lophotrochozoa</taxon>
        <taxon>Platyhelminthes</taxon>
        <taxon>Rhabditophora</taxon>
        <taxon>Macrostomorpha</taxon>
        <taxon>Macrostomida</taxon>
        <taxon>Macrostomidae</taxon>
        <taxon>Macrostomum</taxon>
    </lineage>
</organism>
<sequence>MQNSPQRQGQQRRPQKLQLKPMQPPAARHQLADLGASGKLVTFYRNGDPHFRGLGVSINDRTFVSMATLTAWLNEKISTPSGVRHVFRLPDGKQVTQLADFEAGGHYVVSSSPKLVRSVEYGGPRPAWRMKPPSAKAGKRTRDDLRLLFGRESAGIAGESDEQRRHLQRHGAAGPRSGGDATGQGAPSKPRSVVFISNTHRQSRERLLINPGKAAAADGLDTMLEDLGSLLVMANPPATCLYTAYPPYRKVIKLSQLFSEYKDYDSFIACGQEFLPAELRSRPLEAAAVWGDEPIRGGGVGDGSEGGAQRLGRLEPVAPTSGQVNGSTQMQQAQAQQQTQQPPQSPLPPPPPPPPPQWPRNGEENRLDEQQRLRLLQLQQEQLQVQQQQQLGDRSPAVAGRYEAAEDSDAVNSEDEEIGSFQQLPQLSGRESMQKPPAATVRIRGTLHTFPAPTATVPSRQQLQPPDVSLHLDWVYGCNSSAGLLALPTGDLLYASGNVLILLDSKRHRQRHYTEHTALVTCAAAHPVNAYIASGQAASRSGAPVQIRIWDAESLETRVVLSEPHLQTGITSISFSGESLGAYLLAVDSPKPPGHRQTLTVFDWAARREVLKSQTARDQISRAVFHPEDDSIIVTVGAERPSFWRIFHDSAGRSRALRDKKSGVFAPGSAAPSQKDEVTAVAFDLVGNVITGDSAGRLQLWCRDQDDAFVLRPVERLNHAHSEAIQCMYILGDGALISVSAKRIHVWDTLNGYSHVKEALTSGQVSEDIAALALKHPRSLDGRLVVATTGNCILEGSLHDQFFCLVQGHKSSSNANGLIVSAHPSEPDLATCGGADDDMSVCRWSASQCRLVWRVAVEDACSSAAYHPRGHLLLLGTATGRIVALQHARGEYAISCQVTERGQAVVCVRFSSNGRLLALGTSDGRIYMMSVEDNGLVYRKYRQGTLTGHSSPVVRLDFSVDSATLRSQSEDLEVRFWSVPNMSEVPGAESVSNVRFSTETCSLSYYHAAAWQLHQASSDTGITASCLSGHGDLLCAGDSAGQVSIFRYPTHPLQSQCVTSDALVSSVRDLMFAFGDSRLLVTDREAASLMQWSLVPERRS</sequence>
<dbReference type="InterPro" id="IPR001680">
    <property type="entry name" value="WD40_rpt"/>
</dbReference>
<dbReference type="SUPFAM" id="SSF89837">
    <property type="entry name" value="Doublecortin (DC)"/>
    <property type="match status" value="1"/>
</dbReference>
<dbReference type="PANTHER" id="PTHR13720:SF55">
    <property type="entry name" value="ECHINODERM MICROTUBULE-ASSOCIATED PROTEIN-LIKE CG42247"/>
    <property type="match status" value="1"/>
</dbReference>
<name>A0A267DU91_9PLAT</name>
<gene>
    <name evidence="6" type="ORF">BOX15_Mlig000089g1</name>
</gene>
<evidence type="ECO:0000313" key="7">
    <source>
        <dbReference type="Proteomes" id="UP000215902"/>
    </source>
</evidence>
<dbReference type="Gene3D" id="3.10.20.230">
    <property type="entry name" value="Doublecortin domain"/>
    <property type="match status" value="2"/>
</dbReference>
<evidence type="ECO:0000259" key="5">
    <source>
        <dbReference type="PROSITE" id="PS50309"/>
    </source>
</evidence>
<feature type="repeat" description="WD" evidence="3">
    <location>
        <begin position="946"/>
        <end position="987"/>
    </location>
</feature>
<dbReference type="SUPFAM" id="SSF50978">
    <property type="entry name" value="WD40 repeat-like"/>
    <property type="match status" value="1"/>
</dbReference>
<feature type="domain" description="Doublecortin" evidence="5">
    <location>
        <begin position="39"/>
        <end position="122"/>
    </location>
</feature>
<feature type="region of interest" description="Disordered" evidence="4">
    <location>
        <begin position="1"/>
        <end position="26"/>
    </location>
</feature>
<dbReference type="AlphaFoldDB" id="A0A267DU91"/>
<dbReference type="InterPro" id="IPR015943">
    <property type="entry name" value="WD40/YVTN_repeat-like_dom_sf"/>
</dbReference>
<dbReference type="SMART" id="SM00537">
    <property type="entry name" value="DCX"/>
    <property type="match status" value="1"/>
</dbReference>
<evidence type="ECO:0000256" key="2">
    <source>
        <dbReference type="ARBA" id="ARBA00022737"/>
    </source>
</evidence>
<feature type="region of interest" description="Disordered" evidence="4">
    <location>
        <begin position="317"/>
        <end position="363"/>
    </location>
</feature>
<dbReference type="STRING" id="282301.A0A267DU91"/>
<dbReference type="InterPro" id="IPR036322">
    <property type="entry name" value="WD40_repeat_dom_sf"/>
</dbReference>